<dbReference type="PANTHER" id="PTHR14269:SF11">
    <property type="entry name" value="CDP-DIACYLGLYCEROL--GLYCEROL-3-PHOSPHATE 3-PHOSPHATIDYLTRANSFERASE"/>
    <property type="match status" value="1"/>
</dbReference>
<dbReference type="Pfam" id="PF01066">
    <property type="entry name" value="CDP-OH_P_transf"/>
    <property type="match status" value="1"/>
</dbReference>
<dbReference type="GO" id="GO:0046474">
    <property type="term" value="P:glycerophospholipid biosynthetic process"/>
    <property type="evidence" value="ECO:0007669"/>
    <property type="project" value="TreeGrafter"/>
</dbReference>
<dbReference type="EMBL" id="CP016268">
    <property type="protein sequence ID" value="ANO51678.1"/>
    <property type="molecule type" value="Genomic_DNA"/>
</dbReference>
<feature type="transmembrane region" description="Helical" evidence="14">
    <location>
        <begin position="71"/>
        <end position="93"/>
    </location>
</feature>
<evidence type="ECO:0000256" key="12">
    <source>
        <dbReference type="ARBA" id="ARBA00023264"/>
    </source>
</evidence>
<feature type="transmembrane region" description="Helical" evidence="14">
    <location>
        <begin position="151"/>
        <end position="171"/>
    </location>
</feature>
<dbReference type="Gene3D" id="1.20.120.1760">
    <property type="match status" value="1"/>
</dbReference>
<dbReference type="InterPro" id="IPR050324">
    <property type="entry name" value="CDP-alcohol_PTase-I"/>
</dbReference>
<protein>
    <recommendedName>
        <fullName evidence="5">CDP-diacylglycerol--glycerol-3-phosphate 3-phosphatidyltransferase</fullName>
        <ecNumber evidence="4">2.7.8.5</ecNumber>
    </recommendedName>
</protein>
<evidence type="ECO:0000256" key="6">
    <source>
        <dbReference type="ARBA" id="ARBA00022516"/>
    </source>
</evidence>
<keyword evidence="6" id="KW-0444">Lipid biosynthesis</keyword>
<evidence type="ECO:0000313" key="15">
    <source>
        <dbReference type="EMBL" id="ANO51678.1"/>
    </source>
</evidence>
<keyword evidence="11" id="KW-0594">Phospholipid biosynthesis</keyword>
<proteinExistence type="inferred from homology"/>
<name>A0A193LGU1_9GAMM</name>
<gene>
    <name evidence="15" type="ORF">BA177_11100</name>
</gene>
<dbReference type="KEGG" id="woc:BA177_11100"/>
<keyword evidence="7 14" id="KW-0812">Transmembrane</keyword>
<dbReference type="GO" id="GO:0016020">
    <property type="term" value="C:membrane"/>
    <property type="evidence" value="ECO:0007669"/>
    <property type="project" value="UniProtKB-SubCell"/>
</dbReference>
<comment type="subcellular location">
    <subcellularLocation>
        <location evidence="1">Membrane</location>
        <topology evidence="1">Multi-pass membrane protein</topology>
    </subcellularLocation>
</comment>
<dbReference type="PANTHER" id="PTHR14269">
    <property type="entry name" value="CDP-DIACYLGLYCEROL--GLYCEROL-3-PHOSPHATE 3-PHOSPHATIDYLTRANSFERASE-RELATED"/>
    <property type="match status" value="1"/>
</dbReference>
<dbReference type="InterPro" id="IPR000462">
    <property type="entry name" value="CDP-OH_P_trans"/>
</dbReference>
<dbReference type="PIRSF" id="PIRSF000847">
    <property type="entry name" value="Phos_ph_gly_syn"/>
    <property type="match status" value="1"/>
</dbReference>
<feature type="transmembrane region" description="Helical" evidence="14">
    <location>
        <begin position="5"/>
        <end position="25"/>
    </location>
</feature>
<evidence type="ECO:0000256" key="1">
    <source>
        <dbReference type="ARBA" id="ARBA00004141"/>
    </source>
</evidence>
<organism evidence="15 16">
    <name type="scientific">Woeseia oceani</name>
    <dbReference type="NCBI Taxonomy" id="1548547"/>
    <lineage>
        <taxon>Bacteria</taxon>
        <taxon>Pseudomonadati</taxon>
        <taxon>Pseudomonadota</taxon>
        <taxon>Gammaproteobacteria</taxon>
        <taxon>Woeseiales</taxon>
        <taxon>Woeseiaceae</taxon>
        <taxon>Woeseia</taxon>
    </lineage>
</organism>
<dbReference type="Proteomes" id="UP000092695">
    <property type="component" value="Chromosome"/>
</dbReference>
<keyword evidence="9" id="KW-0443">Lipid metabolism</keyword>
<dbReference type="OrthoDB" id="9796672at2"/>
<evidence type="ECO:0000256" key="7">
    <source>
        <dbReference type="ARBA" id="ARBA00022692"/>
    </source>
</evidence>
<keyword evidence="8 14" id="KW-1133">Transmembrane helix</keyword>
<evidence type="ECO:0000256" key="9">
    <source>
        <dbReference type="ARBA" id="ARBA00023098"/>
    </source>
</evidence>
<dbReference type="EC" id="2.7.8.5" evidence="4"/>
<keyword evidence="12" id="KW-1208">Phospholipid metabolism</keyword>
<evidence type="ECO:0000256" key="14">
    <source>
        <dbReference type="SAM" id="Phobius"/>
    </source>
</evidence>
<evidence type="ECO:0000256" key="3">
    <source>
        <dbReference type="ARBA" id="ARBA00010441"/>
    </source>
</evidence>
<dbReference type="AlphaFoldDB" id="A0A193LGU1"/>
<comment type="similarity">
    <text evidence="3">Belongs to the CDP-alcohol phosphatidyltransferase class-I family.</text>
</comment>
<keyword evidence="16" id="KW-1185">Reference proteome</keyword>
<accession>A0A193LGU1</accession>
<reference evidence="15 16" key="1">
    <citation type="submission" date="2016-06" db="EMBL/GenBank/DDBJ databases">
        <title>Complete genome sequence of a deep-branching marine Gamma Proteobacterium Woeseia oceani type strain XK5.</title>
        <authorList>
            <person name="Mu D."/>
            <person name="Du Z."/>
        </authorList>
    </citation>
    <scope>NUCLEOTIDE SEQUENCE [LARGE SCALE GENOMIC DNA]</scope>
    <source>
        <strain evidence="15 16">XK5</strain>
    </source>
</reference>
<dbReference type="RefSeq" id="WP_068616250.1">
    <property type="nucleotide sequence ID" value="NZ_CP016268.1"/>
</dbReference>
<dbReference type="STRING" id="1548547.BA177_11100"/>
<evidence type="ECO:0000256" key="11">
    <source>
        <dbReference type="ARBA" id="ARBA00023209"/>
    </source>
</evidence>
<comment type="pathway">
    <text evidence="2">Phospholipid metabolism; phosphatidylglycerol biosynthesis; phosphatidylglycerol from CDP-diacylglycerol: step 1/2.</text>
</comment>
<dbReference type="GO" id="GO:0008444">
    <property type="term" value="F:CDP-diacylglycerol-glycerol-3-phosphate 3-phosphatidyltransferase activity"/>
    <property type="evidence" value="ECO:0007669"/>
    <property type="project" value="UniProtKB-EC"/>
</dbReference>
<comment type="catalytic activity">
    <reaction evidence="13">
        <text>a CDP-1,2-diacyl-sn-glycerol + sn-glycerol 3-phosphate = a 1,2-diacyl-sn-glycero-3-phospho-(1'-sn-glycero-3'-phosphate) + CMP + H(+)</text>
        <dbReference type="Rhea" id="RHEA:12593"/>
        <dbReference type="ChEBI" id="CHEBI:15378"/>
        <dbReference type="ChEBI" id="CHEBI:57597"/>
        <dbReference type="ChEBI" id="CHEBI:58332"/>
        <dbReference type="ChEBI" id="CHEBI:60110"/>
        <dbReference type="ChEBI" id="CHEBI:60377"/>
        <dbReference type="EC" id="2.7.8.5"/>
    </reaction>
</comment>
<evidence type="ECO:0000256" key="2">
    <source>
        <dbReference type="ARBA" id="ARBA00005042"/>
    </source>
</evidence>
<dbReference type="InterPro" id="IPR043130">
    <property type="entry name" value="CDP-OH_PTrfase_TM_dom"/>
</dbReference>
<evidence type="ECO:0000256" key="5">
    <source>
        <dbReference type="ARBA" id="ARBA00014944"/>
    </source>
</evidence>
<evidence type="ECO:0000256" key="8">
    <source>
        <dbReference type="ARBA" id="ARBA00022989"/>
    </source>
</evidence>
<evidence type="ECO:0000313" key="16">
    <source>
        <dbReference type="Proteomes" id="UP000092695"/>
    </source>
</evidence>
<dbReference type="InterPro" id="IPR004570">
    <property type="entry name" value="Phosphatidylglycerol_P_synth"/>
</dbReference>
<evidence type="ECO:0000256" key="4">
    <source>
        <dbReference type="ARBA" id="ARBA00013170"/>
    </source>
</evidence>
<evidence type="ECO:0000256" key="10">
    <source>
        <dbReference type="ARBA" id="ARBA00023136"/>
    </source>
</evidence>
<sequence length="182" mass="19930">MSFRWIPNAISMMRIALVIPILWLIAQDHYLPALLLFLLAGFSDGVDGFLAKRYGWRSRLGALLDPIADKLLIAGVFVMLVLAGLIPVWLAVIVIVRDVVIVGGATAYNFLVRPVQGEPTRISKLNTALELLLVLFVLCRAALGWPPEVSVTVLGACVLVTVVVSGIDYVWSWSQRARGHAQ</sequence>
<feature type="transmembrane region" description="Helical" evidence="14">
    <location>
        <begin position="31"/>
        <end position="50"/>
    </location>
</feature>
<evidence type="ECO:0000256" key="13">
    <source>
        <dbReference type="ARBA" id="ARBA00048586"/>
    </source>
</evidence>
<keyword evidence="10 14" id="KW-0472">Membrane</keyword>